<evidence type="ECO:0000313" key="2">
    <source>
        <dbReference type="EMBL" id="KRG64413.1"/>
    </source>
</evidence>
<comment type="caution">
    <text evidence="2">The sequence shown here is derived from an EMBL/GenBank/DDBJ whole genome shotgun (WGS) entry which is preliminary data.</text>
</comment>
<dbReference type="STRING" id="405444.ABB26_07230"/>
<dbReference type="EMBL" id="LDJI01000013">
    <property type="protein sequence ID" value="KRG64413.1"/>
    <property type="molecule type" value="Genomic_DNA"/>
</dbReference>
<dbReference type="AlphaFoldDB" id="A0A0R0C3I9"/>
<accession>A0A0R0C3I9</accession>
<feature type="chain" id="PRO_5006393469" evidence="1">
    <location>
        <begin position="20"/>
        <end position="189"/>
    </location>
</feature>
<reference evidence="2 3" key="1">
    <citation type="submission" date="2015-05" db="EMBL/GenBank/DDBJ databases">
        <title>Genome sequencing and analysis of members of genus Stenotrophomonas.</title>
        <authorList>
            <person name="Patil P.P."/>
            <person name="Midha S."/>
            <person name="Patil P.B."/>
        </authorList>
    </citation>
    <scope>NUCLEOTIDE SEQUENCE [LARGE SCALE GENOMIC DNA]</scope>
    <source>
        <strain evidence="2 3">DSM 18929</strain>
    </source>
</reference>
<dbReference type="RefSeq" id="WP_057633015.1">
    <property type="nucleotide sequence ID" value="NZ_LDJI01000013.1"/>
</dbReference>
<sequence length="189" mass="20034">MSKAAGSKLQTLLCRGAFAFLGVLPTVAAADVARGPAGSFELPEQITFSVEPANEKHPNPALSSVLRLTNGPEAESAQAAVTQTCSPGIGGLNSKPGIERLAAATLMVDTRLQLVKPGEWTVLDSHPAYRTELSNGQGTLITQWMIPLETHFAWIKFERLEQTTIEQGVLAAIDRMQIHCGLTAAGSEG</sequence>
<name>A0A0R0C3I9_9GAMM</name>
<dbReference type="PATRIC" id="fig|405444.3.peg.456"/>
<dbReference type="Proteomes" id="UP000050864">
    <property type="component" value="Unassembled WGS sequence"/>
</dbReference>
<evidence type="ECO:0000313" key="3">
    <source>
        <dbReference type="Proteomes" id="UP000050864"/>
    </source>
</evidence>
<organism evidence="2 3">
    <name type="scientific">Stenotrophomonas humi</name>
    <dbReference type="NCBI Taxonomy" id="405444"/>
    <lineage>
        <taxon>Bacteria</taxon>
        <taxon>Pseudomonadati</taxon>
        <taxon>Pseudomonadota</taxon>
        <taxon>Gammaproteobacteria</taxon>
        <taxon>Lysobacterales</taxon>
        <taxon>Lysobacteraceae</taxon>
        <taxon>Stenotrophomonas</taxon>
    </lineage>
</organism>
<feature type="signal peptide" evidence="1">
    <location>
        <begin position="1"/>
        <end position="19"/>
    </location>
</feature>
<protein>
    <submittedName>
        <fullName evidence="2">Uncharacterized protein</fullName>
    </submittedName>
</protein>
<keyword evidence="1" id="KW-0732">Signal</keyword>
<dbReference type="OrthoDB" id="6054227at2"/>
<keyword evidence="3" id="KW-1185">Reference proteome</keyword>
<evidence type="ECO:0000256" key="1">
    <source>
        <dbReference type="SAM" id="SignalP"/>
    </source>
</evidence>
<gene>
    <name evidence="2" type="ORF">ABB26_07230</name>
</gene>
<proteinExistence type="predicted"/>